<evidence type="ECO:0000313" key="7">
    <source>
        <dbReference type="EMBL" id="SHH92310.1"/>
    </source>
</evidence>
<evidence type="ECO:0000259" key="5">
    <source>
        <dbReference type="Pfam" id="PF04542"/>
    </source>
</evidence>
<keyword evidence="8" id="KW-1185">Reference proteome</keyword>
<dbReference type="STRING" id="1121316.SAMN02745207_03200"/>
<dbReference type="Gene3D" id="1.10.10.10">
    <property type="entry name" value="Winged helix-like DNA-binding domain superfamily/Winged helix DNA-binding domain"/>
    <property type="match status" value="1"/>
</dbReference>
<dbReference type="InterPro" id="IPR039425">
    <property type="entry name" value="RNA_pol_sigma-70-like"/>
</dbReference>
<accession>A0A1M5WXT0</accession>
<keyword evidence="2" id="KW-0805">Transcription regulation</keyword>
<organism evidence="7 8">
    <name type="scientific">Clostridium grantii DSM 8605</name>
    <dbReference type="NCBI Taxonomy" id="1121316"/>
    <lineage>
        <taxon>Bacteria</taxon>
        <taxon>Bacillati</taxon>
        <taxon>Bacillota</taxon>
        <taxon>Clostridia</taxon>
        <taxon>Eubacteriales</taxon>
        <taxon>Clostridiaceae</taxon>
        <taxon>Clostridium</taxon>
    </lineage>
</organism>
<gene>
    <name evidence="7" type="ORF">SAMN02745207_03200</name>
</gene>
<dbReference type="InterPro" id="IPR036388">
    <property type="entry name" value="WH-like_DNA-bd_sf"/>
</dbReference>
<feature type="domain" description="RNA polymerase sigma factor 70 region 4 type 2" evidence="6">
    <location>
        <begin position="116"/>
        <end position="166"/>
    </location>
</feature>
<dbReference type="InterPro" id="IPR014284">
    <property type="entry name" value="RNA_pol_sigma-70_dom"/>
</dbReference>
<proteinExistence type="inferred from homology"/>
<comment type="similarity">
    <text evidence="1">Belongs to the sigma-70 factor family. ECF subfamily.</text>
</comment>
<dbReference type="NCBIfam" id="TIGR02937">
    <property type="entry name" value="sigma70-ECF"/>
    <property type="match status" value="1"/>
</dbReference>
<dbReference type="InterPro" id="IPR013325">
    <property type="entry name" value="RNA_pol_sigma_r2"/>
</dbReference>
<dbReference type="SUPFAM" id="SSF88946">
    <property type="entry name" value="Sigma2 domain of RNA polymerase sigma factors"/>
    <property type="match status" value="1"/>
</dbReference>
<evidence type="ECO:0000256" key="4">
    <source>
        <dbReference type="ARBA" id="ARBA00023163"/>
    </source>
</evidence>
<dbReference type="Gene3D" id="1.10.1740.10">
    <property type="match status" value="1"/>
</dbReference>
<dbReference type="EMBL" id="FQXM01000021">
    <property type="protein sequence ID" value="SHH92310.1"/>
    <property type="molecule type" value="Genomic_DNA"/>
</dbReference>
<dbReference type="PANTHER" id="PTHR43133:SF60">
    <property type="entry name" value="RNA POLYMERASE SIGMA FACTOR SIGV"/>
    <property type="match status" value="1"/>
</dbReference>
<evidence type="ECO:0000313" key="8">
    <source>
        <dbReference type="Proteomes" id="UP000184447"/>
    </source>
</evidence>
<evidence type="ECO:0000259" key="6">
    <source>
        <dbReference type="Pfam" id="PF08281"/>
    </source>
</evidence>
<dbReference type="PANTHER" id="PTHR43133">
    <property type="entry name" value="RNA POLYMERASE ECF-TYPE SIGMA FACTO"/>
    <property type="match status" value="1"/>
</dbReference>
<dbReference type="AlphaFoldDB" id="A0A1M5WXT0"/>
<sequence>MNDILLILASQKGDKQAFNDLISYYYPFVSKFLRKLTENEILSDDLTQETFLKMIKSIDTYSVYGTATFSTYLLTIAKRCYIDSLRKNSVEFVDIESVVISVDDYTFDYFQSLDFEEILARVSDLPHVQAEAIKLKYLEGLTLAEIAEKQKTQIKTIKSRIHSGMVTLRKIFK</sequence>
<dbReference type="InterPro" id="IPR007627">
    <property type="entry name" value="RNA_pol_sigma70_r2"/>
</dbReference>
<dbReference type="InterPro" id="IPR013249">
    <property type="entry name" value="RNA_pol_sigma70_r4_t2"/>
</dbReference>
<dbReference type="InterPro" id="IPR013324">
    <property type="entry name" value="RNA_pol_sigma_r3/r4-like"/>
</dbReference>
<evidence type="ECO:0000256" key="2">
    <source>
        <dbReference type="ARBA" id="ARBA00023015"/>
    </source>
</evidence>
<dbReference type="GO" id="GO:0016987">
    <property type="term" value="F:sigma factor activity"/>
    <property type="evidence" value="ECO:0007669"/>
    <property type="project" value="UniProtKB-KW"/>
</dbReference>
<reference evidence="7 8" key="1">
    <citation type="submission" date="2016-11" db="EMBL/GenBank/DDBJ databases">
        <authorList>
            <person name="Jaros S."/>
            <person name="Januszkiewicz K."/>
            <person name="Wedrychowicz H."/>
        </authorList>
    </citation>
    <scope>NUCLEOTIDE SEQUENCE [LARGE SCALE GENOMIC DNA]</scope>
    <source>
        <strain evidence="7 8">DSM 8605</strain>
    </source>
</reference>
<evidence type="ECO:0000256" key="1">
    <source>
        <dbReference type="ARBA" id="ARBA00010641"/>
    </source>
</evidence>
<dbReference type="OrthoDB" id="9782703at2"/>
<keyword evidence="4" id="KW-0804">Transcription</keyword>
<dbReference type="Pfam" id="PF08281">
    <property type="entry name" value="Sigma70_r4_2"/>
    <property type="match status" value="1"/>
</dbReference>
<dbReference type="Proteomes" id="UP000184447">
    <property type="component" value="Unassembled WGS sequence"/>
</dbReference>
<feature type="domain" description="RNA polymerase sigma-70 region 2" evidence="5">
    <location>
        <begin position="21"/>
        <end position="89"/>
    </location>
</feature>
<dbReference type="Pfam" id="PF04542">
    <property type="entry name" value="Sigma70_r2"/>
    <property type="match status" value="1"/>
</dbReference>
<evidence type="ECO:0000256" key="3">
    <source>
        <dbReference type="ARBA" id="ARBA00023082"/>
    </source>
</evidence>
<dbReference type="SUPFAM" id="SSF88659">
    <property type="entry name" value="Sigma3 and sigma4 domains of RNA polymerase sigma factors"/>
    <property type="match status" value="1"/>
</dbReference>
<dbReference type="RefSeq" id="WP_073339539.1">
    <property type="nucleotide sequence ID" value="NZ_FQXM01000021.1"/>
</dbReference>
<keyword evidence="3" id="KW-0731">Sigma factor</keyword>
<dbReference type="GO" id="GO:0003677">
    <property type="term" value="F:DNA binding"/>
    <property type="evidence" value="ECO:0007669"/>
    <property type="project" value="InterPro"/>
</dbReference>
<protein>
    <submittedName>
        <fullName evidence="7">RNA polymerase sigma-70 factor, ECF subfamily</fullName>
    </submittedName>
</protein>
<name>A0A1M5WXT0_9CLOT</name>
<dbReference type="GO" id="GO:0006352">
    <property type="term" value="P:DNA-templated transcription initiation"/>
    <property type="evidence" value="ECO:0007669"/>
    <property type="project" value="InterPro"/>
</dbReference>